<gene>
    <name evidence="1" type="ORF">SBA1_150056</name>
</gene>
<evidence type="ECO:0000313" key="1">
    <source>
        <dbReference type="EMBL" id="SPF36209.1"/>
    </source>
</evidence>
<sequence>MKFDRIVFLVGVIPSEADLQAERGISLCTKPLRGRSLGPLVKARAFGMTPPNDKIQTASLRGGALR</sequence>
<name>A0A2U3K987_9BACT</name>
<dbReference type="EMBL" id="OMOD01000057">
    <property type="protein sequence ID" value="SPF36209.1"/>
    <property type="molecule type" value="Genomic_DNA"/>
</dbReference>
<proteinExistence type="predicted"/>
<reference evidence="2" key="1">
    <citation type="submission" date="2018-02" db="EMBL/GenBank/DDBJ databases">
        <authorList>
            <person name="Hausmann B."/>
        </authorList>
    </citation>
    <scope>NUCLEOTIDE SEQUENCE [LARGE SCALE GENOMIC DNA]</scope>
    <source>
        <strain evidence="2">Peat soil MAG SbA1</strain>
    </source>
</reference>
<dbReference type="Proteomes" id="UP000238701">
    <property type="component" value="Unassembled WGS sequence"/>
</dbReference>
<evidence type="ECO:0000313" key="2">
    <source>
        <dbReference type="Proteomes" id="UP000238701"/>
    </source>
</evidence>
<protein>
    <submittedName>
        <fullName evidence="1">Uncharacterized protein</fullName>
    </submittedName>
</protein>
<accession>A0A2U3K987</accession>
<dbReference type="AlphaFoldDB" id="A0A2U3K987"/>
<organism evidence="1 2">
    <name type="scientific">Candidatus Sulfotelmatobacter kueseliae</name>
    <dbReference type="NCBI Taxonomy" id="2042962"/>
    <lineage>
        <taxon>Bacteria</taxon>
        <taxon>Pseudomonadati</taxon>
        <taxon>Acidobacteriota</taxon>
        <taxon>Terriglobia</taxon>
        <taxon>Terriglobales</taxon>
        <taxon>Candidatus Korobacteraceae</taxon>
        <taxon>Candidatus Sulfotelmatobacter</taxon>
    </lineage>
</organism>